<evidence type="ECO:0000256" key="4">
    <source>
        <dbReference type="ARBA" id="ARBA00022448"/>
    </source>
</evidence>
<feature type="transmembrane region" description="Helical" evidence="14">
    <location>
        <begin position="70"/>
        <end position="90"/>
    </location>
</feature>
<feature type="transmembrane region" description="Helical" evidence="14">
    <location>
        <begin position="120"/>
        <end position="143"/>
    </location>
</feature>
<gene>
    <name evidence="15" type="ordered locus">CND01750</name>
</gene>
<keyword evidence="9" id="KW-0811">Translocation</keyword>
<keyword evidence="8 14" id="KW-1133">Transmembrane helix</keyword>
<evidence type="ECO:0000256" key="11">
    <source>
        <dbReference type="ARBA" id="ARBA00023136"/>
    </source>
</evidence>
<dbReference type="RefSeq" id="XP_024512721.1">
    <property type="nucleotide sequence ID" value="XM_024656979.1"/>
</dbReference>
<keyword evidence="6" id="KW-0509">mRNA transport</keyword>
<keyword evidence="5 14" id="KW-0812">Transmembrane</keyword>
<evidence type="ECO:0000256" key="5">
    <source>
        <dbReference type="ARBA" id="ARBA00022692"/>
    </source>
</evidence>
<dbReference type="VEuPathDB" id="FungiDB:CND01750"/>
<dbReference type="GO" id="GO:0070762">
    <property type="term" value="C:nuclear pore transmembrane ring"/>
    <property type="evidence" value="ECO:0000318"/>
    <property type="project" value="GO_Central"/>
</dbReference>
<evidence type="ECO:0000256" key="6">
    <source>
        <dbReference type="ARBA" id="ARBA00022816"/>
    </source>
</evidence>
<keyword evidence="12" id="KW-0539">Nucleus</keyword>
<feature type="transmembrane region" description="Helical" evidence="14">
    <location>
        <begin position="44"/>
        <end position="64"/>
    </location>
</feature>
<dbReference type="GO" id="GO:0031965">
    <property type="term" value="C:nuclear membrane"/>
    <property type="evidence" value="ECO:0007669"/>
    <property type="project" value="UniProtKB-SubCell"/>
</dbReference>
<sequence>MPVLQPRPLPSGGAAVAPSKPATTPLQKIERQYRKFLAKRYMTLMSRVALWIAVLLSLFSAFVSGDISKVPFAVLSSFPVFLSLAFLLRVRKSFITQPYRPSPRSSLIGLIVSSFWNQRVITLLFSYAVFSITITNVWFTLLGREDMTLFNSTPRHPWQLNESRFILTASNACLFLVAAARDILNDNLKADWPRERKPFAQAVKIALFDNVWGSSRIGFTFLWSISTPFAYCWLGLRSFIWQWVNWRLWGVAVRPFLGSFARSTSKTPGPWALLGPMLTLNMLTLLALQFPVKGLAAYTTQPIHFDEFYKKSPLSLEIYLITALKSQDPYYLQFTLMELLRVVSIPRHRKIFFDDISKSPSLISQLCQELLLQFGKVHNVLVNRGVTIQPQNTKSSPVAASGISTAHDERKISIRQADIFRPLAKPKSTFNLKSILDGPIQATAPSPVVKLGQAGTLAIKHVESVQDRVVGRIEGNPVGGAIVSEAKGARKGVNEWAGKEWGRRSVRSVLGEVLVAQRVIEILVILSIASIEEDTYGNVQQVLPAILEAIVRFREAIFALEVQLLAQTRLLGPAQSGAMDEVKKDLYVAIGSCDKAVKRIADTFGQSLSSFRFPPSVAYGLGEICKG</sequence>
<dbReference type="AlphaFoldDB" id="Q5KIU2"/>
<dbReference type="GO" id="GO:0070631">
    <property type="term" value="P:spindle pole body localization"/>
    <property type="evidence" value="ECO:0000318"/>
    <property type="project" value="GO_Central"/>
</dbReference>
<evidence type="ECO:0000256" key="12">
    <source>
        <dbReference type="ARBA" id="ARBA00023242"/>
    </source>
</evidence>
<dbReference type="GO" id="GO:0005816">
    <property type="term" value="C:spindle pole body"/>
    <property type="evidence" value="ECO:0000318"/>
    <property type="project" value="GO_Central"/>
</dbReference>
<dbReference type="GO" id="GO:0051028">
    <property type="term" value="P:mRNA transport"/>
    <property type="evidence" value="ECO:0007669"/>
    <property type="project" value="UniProtKB-KW"/>
</dbReference>
<dbReference type="InParanoid" id="Q5KIU2"/>
<protein>
    <submittedName>
        <fullName evidence="15">Expressed protein</fullName>
    </submittedName>
</protein>
<dbReference type="KEGG" id="cne:CND01750"/>
<dbReference type="PANTHER" id="PTHR13269">
    <property type="entry name" value="NUCLEOPORIN NDC1"/>
    <property type="match status" value="1"/>
</dbReference>
<name>Q5KIU2_CRYD1</name>
<evidence type="ECO:0000256" key="10">
    <source>
        <dbReference type="ARBA" id="ARBA00023132"/>
    </source>
</evidence>
<dbReference type="EMBL" id="AE017344">
    <property type="protein sequence ID" value="AAW43098.2"/>
    <property type="molecule type" value="Genomic_DNA"/>
</dbReference>
<dbReference type="PANTHER" id="PTHR13269:SF6">
    <property type="entry name" value="NUCLEOPORIN NDC1"/>
    <property type="match status" value="1"/>
</dbReference>
<dbReference type="PaxDb" id="214684-Q5KIU2"/>
<organism evidence="15 16">
    <name type="scientific">Cryptococcus deneoformans (strain JEC21 / ATCC MYA-565)</name>
    <name type="common">Cryptococcus neoformans var. neoformans serotype D</name>
    <dbReference type="NCBI Taxonomy" id="214684"/>
    <lineage>
        <taxon>Eukaryota</taxon>
        <taxon>Fungi</taxon>
        <taxon>Dikarya</taxon>
        <taxon>Basidiomycota</taxon>
        <taxon>Agaricomycotina</taxon>
        <taxon>Tremellomycetes</taxon>
        <taxon>Tremellales</taxon>
        <taxon>Cryptococcaceae</taxon>
        <taxon>Cryptococcus</taxon>
        <taxon>Cryptococcus neoformans species complex</taxon>
    </lineage>
</organism>
<evidence type="ECO:0000256" key="2">
    <source>
        <dbReference type="ARBA" id="ARBA00004567"/>
    </source>
</evidence>
<evidence type="ECO:0000256" key="14">
    <source>
        <dbReference type="SAM" id="Phobius"/>
    </source>
</evidence>
<evidence type="ECO:0000256" key="9">
    <source>
        <dbReference type="ARBA" id="ARBA00023010"/>
    </source>
</evidence>
<keyword evidence="16" id="KW-1185">Reference proteome</keyword>
<dbReference type="STRING" id="214684.Q5KIU2"/>
<dbReference type="Proteomes" id="UP000002149">
    <property type="component" value="Chromosome 4"/>
</dbReference>
<dbReference type="GO" id="GO:0015031">
    <property type="term" value="P:protein transport"/>
    <property type="evidence" value="ECO:0007669"/>
    <property type="project" value="UniProtKB-KW"/>
</dbReference>
<dbReference type="OrthoDB" id="67850at2759"/>
<evidence type="ECO:0000313" key="15">
    <source>
        <dbReference type="EMBL" id="AAW43098.2"/>
    </source>
</evidence>
<dbReference type="InterPro" id="IPR019049">
    <property type="entry name" value="Nucleoporin_prot_Ndc1/Nup"/>
</dbReference>
<evidence type="ECO:0000313" key="16">
    <source>
        <dbReference type="Proteomes" id="UP000002149"/>
    </source>
</evidence>
<dbReference type="GO" id="GO:0006999">
    <property type="term" value="P:nuclear pore organization"/>
    <property type="evidence" value="ECO:0000318"/>
    <property type="project" value="GO_Central"/>
</dbReference>
<accession>Q5KIU2</accession>
<dbReference type="GeneID" id="3257368"/>
<feature type="region of interest" description="Disordered" evidence="13">
    <location>
        <begin position="1"/>
        <end position="23"/>
    </location>
</feature>
<evidence type="ECO:0000256" key="13">
    <source>
        <dbReference type="SAM" id="MobiDB-lite"/>
    </source>
</evidence>
<proteinExistence type="inferred from homology"/>
<keyword evidence="7" id="KW-0653">Protein transport</keyword>
<evidence type="ECO:0000256" key="7">
    <source>
        <dbReference type="ARBA" id="ARBA00022927"/>
    </source>
</evidence>
<keyword evidence="11 14" id="KW-0472">Membrane</keyword>
<dbReference type="eggNOG" id="ENOG502S8WN">
    <property type="taxonomic scope" value="Eukaryota"/>
</dbReference>
<evidence type="ECO:0000256" key="3">
    <source>
        <dbReference type="ARBA" id="ARBA00005760"/>
    </source>
</evidence>
<dbReference type="HOGENOM" id="CLU_446318_0_0_1"/>
<evidence type="ECO:0000256" key="1">
    <source>
        <dbReference type="ARBA" id="ARBA00004232"/>
    </source>
</evidence>
<comment type="subcellular location">
    <subcellularLocation>
        <location evidence="1">Nucleus membrane</location>
        <topology evidence="1">Multi-pass membrane protein</topology>
    </subcellularLocation>
    <subcellularLocation>
        <location evidence="2">Nucleus</location>
        <location evidence="2">Nuclear pore complex</location>
    </subcellularLocation>
</comment>
<dbReference type="GO" id="GO:0030674">
    <property type="term" value="F:protein-macromolecule adaptor activity"/>
    <property type="evidence" value="ECO:0000318"/>
    <property type="project" value="GO_Central"/>
</dbReference>
<reference evidence="15 16" key="1">
    <citation type="journal article" date="2005" name="Science">
        <title>The genome of the basidiomycetous yeast and human pathogen Cryptococcus neoformans.</title>
        <authorList>
            <person name="Loftus B.J."/>
            <person name="Fung E."/>
            <person name="Roncaglia P."/>
            <person name="Rowley D."/>
            <person name="Amedeo P."/>
            <person name="Bruno D."/>
            <person name="Vamathevan J."/>
            <person name="Miranda M."/>
            <person name="Anderson I.J."/>
            <person name="Fraser J.A."/>
            <person name="Allen J.E."/>
            <person name="Bosdet I.E."/>
            <person name="Brent M.R."/>
            <person name="Chiu R."/>
            <person name="Doering T.L."/>
            <person name="Donlin M.J."/>
            <person name="D'Souza C.A."/>
            <person name="Fox D.S."/>
            <person name="Grinberg V."/>
            <person name="Fu J."/>
            <person name="Fukushima M."/>
            <person name="Haas B.J."/>
            <person name="Huang J.C."/>
            <person name="Janbon G."/>
            <person name="Jones S.J."/>
            <person name="Koo H.L."/>
            <person name="Krzywinski M.I."/>
            <person name="Kwon-Chung J.K."/>
            <person name="Lengeler K.B."/>
            <person name="Maiti R."/>
            <person name="Marra M.A."/>
            <person name="Marra R.E."/>
            <person name="Mathewson C.A."/>
            <person name="Mitchell T.G."/>
            <person name="Pertea M."/>
            <person name="Riggs F.R."/>
            <person name="Salzberg S.L."/>
            <person name="Schein J.E."/>
            <person name="Shvartsbeyn A."/>
            <person name="Shin H."/>
            <person name="Shumway M."/>
            <person name="Specht C.A."/>
            <person name="Suh B.B."/>
            <person name="Tenney A."/>
            <person name="Utterback T.R."/>
            <person name="Wickes B.L."/>
            <person name="Wortman J.R."/>
            <person name="Wye N.H."/>
            <person name="Kronstad J.W."/>
            <person name="Lodge J.K."/>
            <person name="Heitman J."/>
            <person name="Davis R.W."/>
            <person name="Fraser C.M."/>
            <person name="Hyman R.W."/>
        </authorList>
    </citation>
    <scope>NUCLEOTIDE SEQUENCE [LARGE SCALE GENOMIC DNA]</scope>
    <source>
        <strain evidence="16">JEC21 / ATCC MYA-565</strain>
    </source>
</reference>
<evidence type="ECO:0000256" key="8">
    <source>
        <dbReference type="ARBA" id="ARBA00022989"/>
    </source>
</evidence>
<dbReference type="Pfam" id="PF09531">
    <property type="entry name" value="Ndc1_Nup"/>
    <property type="match status" value="1"/>
</dbReference>
<comment type="similarity">
    <text evidence="3">Belongs to the NDC1 family.</text>
</comment>
<keyword evidence="10" id="KW-0906">Nuclear pore complex</keyword>
<keyword evidence="4" id="KW-0813">Transport</keyword>